<dbReference type="AlphaFoldDB" id="A0A6J4J024"/>
<dbReference type="SUPFAM" id="SSF74653">
    <property type="entry name" value="TolA/TonB C-terminal domain"/>
    <property type="match status" value="1"/>
</dbReference>
<accession>A0A6J4J024</accession>
<feature type="region of interest" description="Disordered" evidence="1">
    <location>
        <begin position="123"/>
        <end position="249"/>
    </location>
</feature>
<feature type="compositionally biased region" description="Basic and acidic residues" evidence="1">
    <location>
        <begin position="72"/>
        <end position="85"/>
    </location>
</feature>
<feature type="region of interest" description="Disordered" evidence="1">
    <location>
        <begin position="54"/>
        <end position="85"/>
    </location>
</feature>
<organism evidence="2">
    <name type="scientific">uncultured Chthoniobacterales bacterium</name>
    <dbReference type="NCBI Taxonomy" id="1836801"/>
    <lineage>
        <taxon>Bacteria</taxon>
        <taxon>Pseudomonadati</taxon>
        <taxon>Verrucomicrobiota</taxon>
        <taxon>Spartobacteria</taxon>
        <taxon>Chthoniobacterales</taxon>
        <taxon>environmental samples</taxon>
    </lineage>
</organism>
<dbReference type="EMBL" id="CADCTA010000101">
    <property type="protein sequence ID" value="CAA9263214.1"/>
    <property type="molecule type" value="Genomic_DNA"/>
</dbReference>
<reference evidence="2" key="1">
    <citation type="submission" date="2020-02" db="EMBL/GenBank/DDBJ databases">
        <authorList>
            <person name="Meier V. D."/>
        </authorList>
    </citation>
    <scope>NUCLEOTIDE SEQUENCE</scope>
    <source>
        <strain evidence="2">AVDCRST_MAG42</strain>
    </source>
</reference>
<sequence>MKDTKRERKRVWLAVLGSLFVHLLVALSLAAFGSSHGPPLPEPEDAPVELTMMNLSATPPPSRPNPGYIETDPAKESKEEPKERIFESNANSIAASNLPASGDAPVPTQQGADRPFLQMETQRHSLASEGSQPQPPAQPTPPPQPSVTPPPTTPTPLPKTSPPKSTPVPTSTPLPEPLATPEPDRLAMLTGTPPPALRDAEEAAATPPPDMPPTPPPVMPRPRPDRAASAYQPEKEQNRISGRITNKGAPSVDAVGTPLGKYRKSVIDAIGSRWYYYTNAKLDLISIGTAQVQAEVDESGKLKNLKLVSNSANEAFANICLQSFQEAQIPPIPPDLVQSLPDGRLLVEISFNMTPPRTY</sequence>
<gene>
    <name evidence="2" type="ORF">AVDCRST_MAG42-2841</name>
</gene>
<proteinExistence type="predicted"/>
<protein>
    <recommendedName>
        <fullName evidence="3">TonB C-terminal domain-containing protein</fullName>
    </recommendedName>
</protein>
<name>A0A6J4J024_9BACT</name>
<feature type="compositionally biased region" description="Pro residues" evidence="1">
    <location>
        <begin position="133"/>
        <end position="180"/>
    </location>
</feature>
<evidence type="ECO:0000256" key="1">
    <source>
        <dbReference type="SAM" id="MobiDB-lite"/>
    </source>
</evidence>
<dbReference type="Gene3D" id="3.30.1150.10">
    <property type="match status" value="1"/>
</dbReference>
<dbReference type="PRINTS" id="PR01217">
    <property type="entry name" value="PRICHEXTENSN"/>
</dbReference>
<evidence type="ECO:0000313" key="2">
    <source>
        <dbReference type="EMBL" id="CAA9263214.1"/>
    </source>
</evidence>
<feature type="compositionally biased region" description="Pro residues" evidence="1">
    <location>
        <begin position="206"/>
        <end position="221"/>
    </location>
</feature>
<evidence type="ECO:0008006" key="3">
    <source>
        <dbReference type="Google" id="ProtNLM"/>
    </source>
</evidence>